<evidence type="ECO:0000256" key="2">
    <source>
        <dbReference type="ARBA" id="ARBA00022695"/>
    </source>
</evidence>
<keyword evidence="2 3" id="KW-0548">Nucleotidyltransferase</keyword>
<keyword evidence="3" id="KW-0479">Metal-binding</keyword>
<accession>A0ABS4GKY7</accession>
<evidence type="ECO:0000256" key="4">
    <source>
        <dbReference type="SAM" id="MobiDB-lite"/>
    </source>
</evidence>
<keyword evidence="3" id="KW-0238">DNA-binding</keyword>
<comment type="subcellular location">
    <subcellularLocation>
        <location evidence="3">Cytoplasm</location>
    </subcellularLocation>
</comment>
<comment type="subunit">
    <text evidence="3">Monomer.</text>
</comment>
<keyword evidence="3" id="KW-0515">Mutator protein</keyword>
<feature type="active site" evidence="3">
    <location>
        <position position="108"/>
    </location>
</feature>
<name>A0ABS4GKY7_9BACL</name>
<dbReference type="Gene3D" id="1.10.150.20">
    <property type="entry name" value="5' to 3' exonuclease, C-terminal subdomain"/>
    <property type="match status" value="1"/>
</dbReference>
<dbReference type="InterPro" id="IPR001126">
    <property type="entry name" value="UmuC"/>
</dbReference>
<dbReference type="Gene3D" id="3.30.1490.100">
    <property type="entry name" value="DNA polymerase, Y-family, little finger domain"/>
    <property type="match status" value="1"/>
</dbReference>
<organism evidence="6 7">
    <name type="scientific">Ammoniphilus resinae</name>
    <dbReference type="NCBI Taxonomy" id="861532"/>
    <lineage>
        <taxon>Bacteria</taxon>
        <taxon>Bacillati</taxon>
        <taxon>Bacillota</taxon>
        <taxon>Bacilli</taxon>
        <taxon>Bacillales</taxon>
        <taxon>Paenibacillaceae</taxon>
        <taxon>Aneurinibacillus group</taxon>
        <taxon>Ammoniphilus</taxon>
    </lineage>
</organism>
<dbReference type="PROSITE" id="PS50173">
    <property type="entry name" value="UMUC"/>
    <property type="match status" value="1"/>
</dbReference>
<evidence type="ECO:0000256" key="3">
    <source>
        <dbReference type="HAMAP-Rule" id="MF_01113"/>
    </source>
</evidence>
<dbReference type="InterPro" id="IPR022880">
    <property type="entry name" value="DNApol_IV"/>
</dbReference>
<dbReference type="CDD" id="cd03586">
    <property type="entry name" value="PolY_Pol_IV_kappa"/>
    <property type="match status" value="1"/>
</dbReference>
<dbReference type="EC" id="2.7.7.7" evidence="3"/>
<dbReference type="Proteomes" id="UP001519343">
    <property type="component" value="Unassembled WGS sequence"/>
</dbReference>
<dbReference type="EMBL" id="JAGGKT010000001">
    <property type="protein sequence ID" value="MBP1930565.1"/>
    <property type="molecule type" value="Genomic_DNA"/>
</dbReference>
<dbReference type="InterPro" id="IPR017961">
    <property type="entry name" value="DNA_pol_Y-fam_little_finger"/>
</dbReference>
<comment type="function">
    <text evidence="3">Poorly processive, error-prone DNA polymerase involved in untargeted mutagenesis. Copies undamaged DNA at stalled replication forks, which arise in vivo from mismatched or misaligned primer ends. These misaligned primers can be extended by PolIV. Exhibits no 3'-5' exonuclease (proofreading) activity. May be involved in translesional synthesis, in conjunction with the beta clamp from PolIII.</text>
</comment>
<dbReference type="Pfam" id="PF11799">
    <property type="entry name" value="IMS_C"/>
    <property type="match status" value="1"/>
</dbReference>
<dbReference type="Pfam" id="PF00817">
    <property type="entry name" value="IMS"/>
    <property type="match status" value="1"/>
</dbReference>
<comment type="catalytic activity">
    <reaction evidence="3">
        <text>DNA(n) + a 2'-deoxyribonucleoside 5'-triphosphate = DNA(n+1) + diphosphate</text>
        <dbReference type="Rhea" id="RHEA:22508"/>
        <dbReference type="Rhea" id="RHEA-COMP:17339"/>
        <dbReference type="Rhea" id="RHEA-COMP:17340"/>
        <dbReference type="ChEBI" id="CHEBI:33019"/>
        <dbReference type="ChEBI" id="CHEBI:61560"/>
        <dbReference type="ChEBI" id="CHEBI:173112"/>
        <dbReference type="EC" id="2.7.7.7"/>
    </reaction>
</comment>
<sequence length="361" mass="40515">MKKSKVIALVDINSMFASCHQSIDPSLRGKPVIVGGSMTDKRKGLVIAASYEAKAKGIKTTMSAYEARKLCPEAIFVQRNHTLYSEFSAKIMEFFRLVGPTEVASIDEAYVDLTNRIQNGDDPMVIARYIQRTLYQKIHIPCSIGLGENRIIAKMSSEVKKPLGITWFTRQQFQAFFHPKPTVVLHGCGEATAEKLREKLGIETIGDLAQIDFHSIRLVLGKRGEWLRLAAQGISSDTVNPDREKGGKTIGRETTFPNPVSNPEQILAVAKKMAERLVNHLKEKQRKARTVSLVYKLERLGRSHSKSKTLPLPTNDPNEIIAAASALYSEHLWETPLHLFGLRLSNFEEEIFEQITMDEIL</sequence>
<dbReference type="InterPro" id="IPR050116">
    <property type="entry name" value="DNA_polymerase-Y"/>
</dbReference>
<dbReference type="InterPro" id="IPR043502">
    <property type="entry name" value="DNA/RNA_pol_sf"/>
</dbReference>
<reference evidence="6 7" key="1">
    <citation type="submission" date="2021-03" db="EMBL/GenBank/DDBJ databases">
        <title>Genomic Encyclopedia of Type Strains, Phase IV (KMG-IV): sequencing the most valuable type-strain genomes for metagenomic binning, comparative biology and taxonomic classification.</title>
        <authorList>
            <person name="Goeker M."/>
        </authorList>
    </citation>
    <scope>NUCLEOTIDE SEQUENCE [LARGE SCALE GENOMIC DNA]</scope>
    <source>
        <strain evidence="6 7">DSM 24738</strain>
    </source>
</reference>
<dbReference type="RefSeq" id="WP_209808628.1">
    <property type="nucleotide sequence ID" value="NZ_JAGGKT010000001.1"/>
</dbReference>
<dbReference type="SUPFAM" id="SSF100879">
    <property type="entry name" value="Lesion bypass DNA polymerase (Y-family), little finger domain"/>
    <property type="match status" value="1"/>
</dbReference>
<keyword evidence="3 6" id="KW-0808">Transferase</keyword>
<dbReference type="Gene3D" id="3.40.1170.60">
    <property type="match status" value="1"/>
</dbReference>
<evidence type="ECO:0000313" key="7">
    <source>
        <dbReference type="Proteomes" id="UP001519343"/>
    </source>
</evidence>
<keyword evidence="7" id="KW-1185">Reference proteome</keyword>
<dbReference type="PANTHER" id="PTHR11076:SF33">
    <property type="entry name" value="DNA POLYMERASE KAPPA"/>
    <property type="match status" value="1"/>
</dbReference>
<evidence type="ECO:0000313" key="6">
    <source>
        <dbReference type="EMBL" id="MBP1930565.1"/>
    </source>
</evidence>
<gene>
    <name evidence="3" type="primary">dinB</name>
    <name evidence="6" type="ORF">J2Z37_000552</name>
</gene>
<comment type="similarity">
    <text evidence="1 3">Belongs to the DNA polymerase type-Y family.</text>
</comment>
<feature type="binding site" evidence="3">
    <location>
        <position position="11"/>
    </location>
    <ligand>
        <name>Mg(2+)</name>
        <dbReference type="ChEBI" id="CHEBI:18420"/>
    </ligand>
</feature>
<feature type="region of interest" description="Disordered" evidence="4">
    <location>
        <begin position="238"/>
        <end position="257"/>
    </location>
</feature>
<comment type="caution">
    <text evidence="6">The sequence shown here is derived from an EMBL/GenBank/DDBJ whole genome shotgun (WGS) entry which is preliminary data.</text>
</comment>
<protein>
    <recommendedName>
        <fullName evidence="3">DNA polymerase IV</fullName>
        <shortName evidence="3">Pol IV</shortName>
        <ecNumber evidence="3">2.7.7.7</ecNumber>
    </recommendedName>
</protein>
<keyword evidence="3" id="KW-0460">Magnesium</keyword>
<keyword evidence="3" id="KW-0234">DNA repair</keyword>
<dbReference type="HAMAP" id="MF_01113">
    <property type="entry name" value="DNApol_IV"/>
    <property type="match status" value="1"/>
</dbReference>
<feature type="binding site" evidence="3">
    <location>
        <position position="107"/>
    </location>
    <ligand>
        <name>Mg(2+)</name>
        <dbReference type="ChEBI" id="CHEBI:18420"/>
    </ligand>
</feature>
<keyword evidence="3" id="KW-0235">DNA replication</keyword>
<comment type="cofactor">
    <cofactor evidence="3">
        <name>Mg(2+)</name>
        <dbReference type="ChEBI" id="CHEBI:18420"/>
    </cofactor>
    <text evidence="3">Binds 2 magnesium ions per subunit.</text>
</comment>
<proteinExistence type="inferred from homology"/>
<keyword evidence="3" id="KW-0227">DNA damage</keyword>
<dbReference type="InterPro" id="IPR036775">
    <property type="entry name" value="DNA_pol_Y-fam_lit_finger_sf"/>
</dbReference>
<dbReference type="PANTHER" id="PTHR11076">
    <property type="entry name" value="DNA REPAIR POLYMERASE UMUC / TRANSFERASE FAMILY MEMBER"/>
    <property type="match status" value="1"/>
</dbReference>
<keyword evidence="3" id="KW-0239">DNA-directed DNA polymerase</keyword>
<feature type="domain" description="UmuC" evidence="5">
    <location>
        <begin position="7"/>
        <end position="189"/>
    </location>
</feature>
<dbReference type="SUPFAM" id="SSF56672">
    <property type="entry name" value="DNA/RNA polymerases"/>
    <property type="match status" value="1"/>
</dbReference>
<feature type="compositionally biased region" description="Basic and acidic residues" evidence="4">
    <location>
        <begin position="240"/>
        <end position="251"/>
    </location>
</feature>
<evidence type="ECO:0000259" key="5">
    <source>
        <dbReference type="PROSITE" id="PS50173"/>
    </source>
</evidence>
<evidence type="ECO:0000256" key="1">
    <source>
        <dbReference type="ARBA" id="ARBA00010945"/>
    </source>
</evidence>
<dbReference type="GO" id="GO:0003887">
    <property type="term" value="F:DNA-directed DNA polymerase activity"/>
    <property type="evidence" value="ECO:0007669"/>
    <property type="project" value="UniProtKB-EC"/>
</dbReference>
<dbReference type="InterPro" id="IPR043128">
    <property type="entry name" value="Rev_trsase/Diguanyl_cyclase"/>
</dbReference>
<dbReference type="Gene3D" id="3.30.70.270">
    <property type="match status" value="1"/>
</dbReference>
<keyword evidence="3" id="KW-0963">Cytoplasm</keyword>
<feature type="site" description="Substrate discrimination" evidence="3">
    <location>
        <position position="16"/>
    </location>
</feature>